<name>A0ABQ7ZBP2_BRANA</name>
<evidence type="ECO:0000256" key="4">
    <source>
        <dbReference type="ARBA" id="ARBA00022840"/>
    </source>
</evidence>
<organism evidence="5 6">
    <name type="scientific">Brassica napus</name>
    <name type="common">Rape</name>
    <dbReference type="NCBI Taxonomy" id="3708"/>
    <lineage>
        <taxon>Eukaryota</taxon>
        <taxon>Viridiplantae</taxon>
        <taxon>Streptophyta</taxon>
        <taxon>Embryophyta</taxon>
        <taxon>Tracheophyta</taxon>
        <taxon>Spermatophyta</taxon>
        <taxon>Magnoliopsida</taxon>
        <taxon>eudicotyledons</taxon>
        <taxon>Gunneridae</taxon>
        <taxon>Pentapetalae</taxon>
        <taxon>rosids</taxon>
        <taxon>malvids</taxon>
        <taxon>Brassicales</taxon>
        <taxon>Brassicaceae</taxon>
        <taxon>Brassiceae</taxon>
        <taxon>Brassica</taxon>
    </lineage>
</organism>
<keyword evidence="6" id="KW-1185">Reference proteome</keyword>
<sequence length="123" mass="14244">MTSNLQPLLEHSSNKAYFYEAYEGLKTVGTLKQQYMFLNKDAKELYLVHILSQMEYNEIRSAMIFVSTCSEIYLSPFTAFLKLTDIPTLRLARIRYPRDYVHRVRRTARAGRGGLAVSIITEV</sequence>
<comment type="caution">
    <text evidence="5">The sequence shown here is derived from an EMBL/GenBank/DDBJ whole genome shotgun (WGS) entry which is preliminary data.</text>
</comment>
<dbReference type="InterPro" id="IPR050079">
    <property type="entry name" value="DEAD_box_RNA_helicase"/>
</dbReference>
<gene>
    <name evidence="5" type="ORF">HID58_065029</name>
</gene>
<reference evidence="5 6" key="1">
    <citation type="submission" date="2021-05" db="EMBL/GenBank/DDBJ databases">
        <title>Genome Assembly of Synthetic Allotetraploid Brassica napus Reveals Homoeologous Exchanges between Subgenomes.</title>
        <authorList>
            <person name="Davis J.T."/>
        </authorList>
    </citation>
    <scope>NUCLEOTIDE SEQUENCE [LARGE SCALE GENOMIC DNA]</scope>
    <source>
        <strain evidence="6">cv. Da-Ae</strain>
        <tissue evidence="5">Seedling</tissue>
    </source>
</reference>
<proteinExistence type="predicted"/>
<keyword evidence="1" id="KW-0547">Nucleotide-binding</keyword>
<dbReference type="Gene3D" id="3.40.50.300">
    <property type="entry name" value="P-loop containing nucleotide triphosphate hydrolases"/>
    <property type="match status" value="1"/>
</dbReference>
<keyword evidence="2" id="KW-0378">Hydrolase</keyword>
<evidence type="ECO:0000313" key="5">
    <source>
        <dbReference type="EMBL" id="KAH0877635.1"/>
    </source>
</evidence>
<evidence type="ECO:0000256" key="1">
    <source>
        <dbReference type="ARBA" id="ARBA00022741"/>
    </source>
</evidence>
<evidence type="ECO:0000256" key="2">
    <source>
        <dbReference type="ARBA" id="ARBA00022801"/>
    </source>
</evidence>
<keyword evidence="4" id="KW-0067">ATP-binding</keyword>
<evidence type="ECO:0000256" key="3">
    <source>
        <dbReference type="ARBA" id="ARBA00022806"/>
    </source>
</evidence>
<dbReference type="PANTHER" id="PTHR47959">
    <property type="entry name" value="ATP-DEPENDENT RNA HELICASE RHLE-RELATED"/>
    <property type="match status" value="1"/>
</dbReference>
<dbReference type="InterPro" id="IPR027417">
    <property type="entry name" value="P-loop_NTPase"/>
</dbReference>
<keyword evidence="3" id="KW-0347">Helicase</keyword>
<dbReference type="EMBL" id="JAGKQM010000015">
    <property type="protein sequence ID" value="KAH0877635.1"/>
    <property type="molecule type" value="Genomic_DNA"/>
</dbReference>
<protein>
    <recommendedName>
        <fullName evidence="7">RNA helicase</fullName>
    </recommendedName>
</protein>
<evidence type="ECO:0000313" key="6">
    <source>
        <dbReference type="Proteomes" id="UP000824890"/>
    </source>
</evidence>
<dbReference type="Proteomes" id="UP000824890">
    <property type="component" value="Unassembled WGS sequence"/>
</dbReference>
<accession>A0ABQ7ZBP2</accession>
<evidence type="ECO:0008006" key="7">
    <source>
        <dbReference type="Google" id="ProtNLM"/>
    </source>
</evidence>
<dbReference type="PANTHER" id="PTHR47959:SF24">
    <property type="entry name" value="ATP-DEPENDENT RNA HELICASE"/>
    <property type="match status" value="1"/>
</dbReference>